<reference evidence="1" key="1">
    <citation type="submission" date="2021-01" db="EMBL/GenBank/DDBJ databases">
        <authorList>
            <person name="Corre E."/>
            <person name="Pelletier E."/>
            <person name="Niang G."/>
            <person name="Scheremetjew M."/>
            <person name="Finn R."/>
            <person name="Kale V."/>
            <person name="Holt S."/>
            <person name="Cochrane G."/>
            <person name="Meng A."/>
            <person name="Brown T."/>
            <person name="Cohen L."/>
        </authorList>
    </citation>
    <scope>NUCLEOTIDE SEQUENCE</scope>
    <source>
        <strain evidence="1">NIES-381</strain>
    </source>
</reference>
<sequence length="106" mass="11686">MAAVPCPFHRHPPAVMTGRHGTPPFLRAYNPFWAFVWSTTEEPCPAMHVRLLTELQRKEGLKIGATMAAPFGTLFWKGCRGLGFLPVSEVPGMRFLPDVPVAQTGP</sequence>
<proteinExistence type="predicted"/>
<dbReference type="AlphaFoldDB" id="A0A7S1IJD3"/>
<protein>
    <submittedName>
        <fullName evidence="1">Uncharacterized protein</fullName>
    </submittedName>
</protein>
<dbReference type="EMBL" id="HBGA01066911">
    <property type="protein sequence ID" value="CAD9013859.1"/>
    <property type="molecule type" value="Transcribed_RNA"/>
</dbReference>
<evidence type="ECO:0000313" key="1">
    <source>
        <dbReference type="EMBL" id="CAD9013859.1"/>
    </source>
</evidence>
<accession>A0A7S1IJD3</accession>
<organism evidence="1">
    <name type="scientific">Eutreptiella gymnastica</name>
    <dbReference type="NCBI Taxonomy" id="73025"/>
    <lineage>
        <taxon>Eukaryota</taxon>
        <taxon>Discoba</taxon>
        <taxon>Euglenozoa</taxon>
        <taxon>Euglenida</taxon>
        <taxon>Spirocuta</taxon>
        <taxon>Euglenophyceae</taxon>
        <taxon>Eutreptiales</taxon>
        <taxon>Eutreptiaceae</taxon>
        <taxon>Eutreptiella</taxon>
    </lineage>
</organism>
<name>A0A7S1IJD3_9EUGL</name>
<gene>
    <name evidence="1" type="ORF">EGYM00392_LOCUS24963</name>
</gene>